<dbReference type="OrthoDB" id="115084at2759"/>
<dbReference type="HOGENOM" id="CLU_1581637_0_0_1"/>
<name>V9F247_PHYNI</name>
<gene>
    <name evidence="1" type="ORF">F443_10916</name>
</gene>
<protein>
    <recommendedName>
        <fullName evidence="3">FLYWCH-type domain-containing protein</fullName>
    </recommendedName>
</protein>
<reference evidence="1 2" key="1">
    <citation type="submission" date="2013-11" db="EMBL/GenBank/DDBJ databases">
        <title>The Genome Sequence of Phytophthora parasitica P1569.</title>
        <authorList>
            <consortium name="The Broad Institute Genomics Platform"/>
            <person name="Russ C."/>
            <person name="Tyler B."/>
            <person name="Panabieres F."/>
            <person name="Shan W."/>
            <person name="Tripathy S."/>
            <person name="Grunwald N."/>
            <person name="Machado M."/>
            <person name="Johnson C.S."/>
            <person name="Arredondo F."/>
            <person name="Hong C."/>
            <person name="Coffey M."/>
            <person name="Young S.K."/>
            <person name="Zeng Q."/>
            <person name="Gargeya S."/>
            <person name="Fitzgerald M."/>
            <person name="Abouelleil A."/>
            <person name="Alvarado L."/>
            <person name="Chapman S.B."/>
            <person name="Gainer-Dewar J."/>
            <person name="Goldberg J."/>
            <person name="Griggs A."/>
            <person name="Gujja S."/>
            <person name="Hansen M."/>
            <person name="Howarth C."/>
            <person name="Imamovic A."/>
            <person name="Ireland A."/>
            <person name="Larimer J."/>
            <person name="McCowan C."/>
            <person name="Murphy C."/>
            <person name="Pearson M."/>
            <person name="Poon T.W."/>
            <person name="Priest M."/>
            <person name="Roberts A."/>
            <person name="Saif S."/>
            <person name="Shea T."/>
            <person name="Sykes S."/>
            <person name="Wortman J."/>
            <person name="Nusbaum C."/>
            <person name="Birren B."/>
        </authorList>
    </citation>
    <scope>NUCLEOTIDE SEQUENCE [LARGE SCALE GENOMIC DNA]</scope>
    <source>
        <strain evidence="1 2">P1569</strain>
    </source>
</reference>
<dbReference type="AlphaFoldDB" id="V9F247"/>
<evidence type="ECO:0000313" key="1">
    <source>
        <dbReference type="EMBL" id="ETI44377.1"/>
    </source>
</evidence>
<sequence length="169" mass="18920">MEHKNFTYSVKSRYNGTVYYICSHFRSASSPARLIIKSSGAIEEVGEHACVRESETVIEATEEMREVLEALATTDMSVVPSAGSVDALQDWLVEEQVGSKEGSAQTSGATVGAVSVRPSGFEIERDLDRPGTSRCFNEDGCEPTRDYLFAHENERRKNERERERRTSIY</sequence>
<dbReference type="Gene3D" id="2.20.25.240">
    <property type="match status" value="1"/>
</dbReference>
<accession>V9F247</accession>
<dbReference type="Proteomes" id="UP000018721">
    <property type="component" value="Unassembled WGS sequence"/>
</dbReference>
<proteinExistence type="predicted"/>
<dbReference type="EMBL" id="ANIZ01001848">
    <property type="protein sequence ID" value="ETI44377.1"/>
    <property type="molecule type" value="Genomic_DNA"/>
</dbReference>
<keyword evidence="2" id="KW-1185">Reference proteome</keyword>
<evidence type="ECO:0008006" key="3">
    <source>
        <dbReference type="Google" id="ProtNLM"/>
    </source>
</evidence>
<evidence type="ECO:0000313" key="2">
    <source>
        <dbReference type="Proteomes" id="UP000018721"/>
    </source>
</evidence>
<organism evidence="1 2">
    <name type="scientific">Phytophthora nicotianae P1569</name>
    <dbReference type="NCBI Taxonomy" id="1317065"/>
    <lineage>
        <taxon>Eukaryota</taxon>
        <taxon>Sar</taxon>
        <taxon>Stramenopiles</taxon>
        <taxon>Oomycota</taxon>
        <taxon>Peronosporomycetes</taxon>
        <taxon>Peronosporales</taxon>
        <taxon>Peronosporaceae</taxon>
        <taxon>Phytophthora</taxon>
    </lineage>
</organism>
<comment type="caution">
    <text evidence="1">The sequence shown here is derived from an EMBL/GenBank/DDBJ whole genome shotgun (WGS) entry which is preliminary data.</text>
</comment>